<name>A0A7K0C7A3_9ACTN</name>
<dbReference type="Proteomes" id="UP000487268">
    <property type="component" value="Unassembled WGS sequence"/>
</dbReference>
<gene>
    <name evidence="2" type="ORF">ACRB68_74770</name>
</gene>
<accession>A0A7K0C7A3</accession>
<sequence length="1081" mass="117611">MDEPSSLVLPKAWQRRLHPRRGGLALGLPAPDAIAAAGAQEMAAEVRELEEAHRPLIEKIIAGGTHDRVIADGVRAHLDGADDPVGAAAVALIIQALSEEPRHDRLDRFPCAWALTRGLAFAACAAVELNEIQVGWDRWCDDPFERAWTLGRPGAGEHIDHWWSLREDVLVLRAALAVADEAGYRQVVDRLAGHRVSPLRRAAVSYLVPGRPDWLEECIAEECGGFRPNSVNWMLWCSVSTAGQADRLWGWAPWSWSEREIDVLATMLEGLGADTAPFITRTMDGKYVRAEERKRFAKALSFLHTDEAFRALLERGGNKDVRAALTAAVKEQPQRAARLLPEAAAGKGEAAVIAATLLADLAVAEPPEHDVPPTVELPGLLVSPPWTRPRKGKPVVLPDLTAPAGHRIVWGAGEREEWAATLSHYWRRSGPDTDWELMLRNNSSERGYGYEPVLLAEGPEELIRPLLPSWRISFRWGAEGWTRAVVARFELDVRATVLDLCTAKPDTGGLLLPYLDAEVAALMADWLVRLKSARRFAEEWLTRHGADAVPLLVPAALGKAGKERRAAEAALQHIAATAGADAVTEAARAYGDEAADAIATLLATDPLDVLPARIPKAPDWADARRLPRLVLREGGEALPAAAAAHVVTMLAMPGPYAGVDVVRELCTPGSLAEFGWALFERWRAQGMPAKDGWALTQLGLTGDDETVRRLTPIIRAWPGEGGHTKAVAGLDVLAAIGTGIALLHLHGIAQRLKFKALKTRAQEKIEEVAEGLGLTPDQLADRLVPDFDLDGLVLDYGPRRFTVGFDEQLKPYVLDASGKRLKALPKPGAKDDPELAPAAHQRFAALKKDVRTVAADQVRRLEAAMVRRRRWSAAEFHDLFAAHPLLRHPVARLVWITDGGAAFRVAEDGTLADVHDDACTLPEGAEVGIAHPLDLDVAAWGEVFADYEIVQPFPQLGRAVHALTGDERAAARLARFEGITVPTGKVLGLERLGWERGAPQDGGVQGWISRRVSDDRYVVVSLEPGIIAGYADEWNEQLLEEIRISPSDDPYGPAEEEGARFGDLDPVTASEILAELTGVTD</sequence>
<feature type="domain" description="DUF4132" evidence="1">
    <location>
        <begin position="818"/>
        <end position="994"/>
    </location>
</feature>
<reference evidence="2 3" key="1">
    <citation type="submission" date="2019-10" db="EMBL/GenBank/DDBJ databases">
        <title>Actinomadura rubteroloni sp. nov. and Actinomadura macrotermitis sp. nov., isolated from the gut of fungus growing-termite Macrotermes natalensis.</title>
        <authorList>
            <person name="Benndorf R."/>
            <person name="Martin K."/>
            <person name="Kuefner M."/>
            <person name="De Beer W."/>
            <person name="Kaster A.-K."/>
            <person name="Vollmers J."/>
            <person name="Poulsen M."/>
            <person name="Beemelmanns C."/>
        </authorList>
    </citation>
    <scope>NUCLEOTIDE SEQUENCE [LARGE SCALE GENOMIC DNA]</scope>
    <source>
        <strain evidence="2 3">RB68</strain>
    </source>
</reference>
<dbReference type="Pfam" id="PF13569">
    <property type="entry name" value="DUF4132"/>
    <property type="match status" value="1"/>
</dbReference>
<evidence type="ECO:0000313" key="2">
    <source>
        <dbReference type="EMBL" id="MQY09351.1"/>
    </source>
</evidence>
<keyword evidence="3" id="KW-1185">Reference proteome</keyword>
<dbReference type="RefSeq" id="WP_153541219.1">
    <property type="nucleotide sequence ID" value="NZ_WEGH01000006.1"/>
</dbReference>
<protein>
    <recommendedName>
        <fullName evidence="1">DUF4132 domain-containing protein</fullName>
    </recommendedName>
</protein>
<organism evidence="2 3">
    <name type="scientific">Actinomadura macrotermitis</name>
    <dbReference type="NCBI Taxonomy" id="2585200"/>
    <lineage>
        <taxon>Bacteria</taxon>
        <taxon>Bacillati</taxon>
        <taxon>Actinomycetota</taxon>
        <taxon>Actinomycetes</taxon>
        <taxon>Streptosporangiales</taxon>
        <taxon>Thermomonosporaceae</taxon>
        <taxon>Actinomadura</taxon>
    </lineage>
</organism>
<evidence type="ECO:0000313" key="3">
    <source>
        <dbReference type="Proteomes" id="UP000487268"/>
    </source>
</evidence>
<dbReference type="InterPro" id="IPR025406">
    <property type="entry name" value="DUF4132"/>
</dbReference>
<dbReference type="OrthoDB" id="4554725at2"/>
<evidence type="ECO:0000259" key="1">
    <source>
        <dbReference type="Pfam" id="PF13569"/>
    </source>
</evidence>
<dbReference type="AlphaFoldDB" id="A0A7K0C7A3"/>
<proteinExistence type="predicted"/>
<comment type="caution">
    <text evidence="2">The sequence shown here is derived from an EMBL/GenBank/DDBJ whole genome shotgun (WGS) entry which is preliminary data.</text>
</comment>
<dbReference type="EMBL" id="WEGH01000006">
    <property type="protein sequence ID" value="MQY09351.1"/>
    <property type="molecule type" value="Genomic_DNA"/>
</dbReference>